<name>A0A7J6AK20_AMEME</name>
<dbReference type="AlphaFoldDB" id="A0A7J6AK20"/>
<feature type="compositionally biased region" description="Basic and acidic residues" evidence="1">
    <location>
        <begin position="368"/>
        <end position="385"/>
    </location>
</feature>
<dbReference type="OrthoDB" id="8860305at2759"/>
<feature type="compositionally biased region" description="Basic and acidic residues" evidence="1">
    <location>
        <begin position="504"/>
        <end position="518"/>
    </location>
</feature>
<feature type="compositionally biased region" description="Acidic residues" evidence="1">
    <location>
        <begin position="207"/>
        <end position="217"/>
    </location>
</feature>
<protein>
    <recommendedName>
        <fullName evidence="2">PH domain-containing protein</fullName>
    </recommendedName>
</protein>
<keyword evidence="4" id="KW-1185">Reference proteome</keyword>
<feature type="region of interest" description="Disordered" evidence="1">
    <location>
        <begin position="494"/>
        <end position="595"/>
    </location>
</feature>
<dbReference type="Pfam" id="PF00169">
    <property type="entry name" value="PH"/>
    <property type="match status" value="1"/>
</dbReference>
<feature type="domain" description="PH" evidence="2">
    <location>
        <begin position="17"/>
        <end position="120"/>
    </location>
</feature>
<feature type="compositionally biased region" description="Polar residues" evidence="1">
    <location>
        <begin position="547"/>
        <end position="580"/>
    </location>
</feature>
<comment type="caution">
    <text evidence="3">The sequence shown here is derived from an EMBL/GenBank/DDBJ whole genome shotgun (WGS) entry which is preliminary data.</text>
</comment>
<feature type="compositionally biased region" description="Polar residues" evidence="1">
    <location>
        <begin position="612"/>
        <end position="637"/>
    </location>
</feature>
<dbReference type="Gene3D" id="2.30.29.30">
    <property type="entry name" value="Pleckstrin-homology domain (PH domain)/Phosphotyrosine-binding domain (PTB)"/>
    <property type="match status" value="1"/>
</dbReference>
<feature type="compositionally biased region" description="Basic and acidic residues" evidence="1">
    <location>
        <begin position="232"/>
        <end position="255"/>
    </location>
</feature>
<accession>A0A7J6AK20</accession>
<dbReference type="PROSITE" id="PS50003">
    <property type="entry name" value="PH_DOMAIN"/>
    <property type="match status" value="1"/>
</dbReference>
<evidence type="ECO:0000259" key="2">
    <source>
        <dbReference type="PROSITE" id="PS50003"/>
    </source>
</evidence>
<dbReference type="EMBL" id="JAAGNN010000011">
    <property type="protein sequence ID" value="KAF4083030.1"/>
    <property type="molecule type" value="Genomic_DNA"/>
</dbReference>
<proteinExistence type="predicted"/>
<dbReference type="InterPro" id="IPR011993">
    <property type="entry name" value="PH-like_dom_sf"/>
</dbReference>
<feature type="compositionally biased region" description="Basic and acidic residues" evidence="1">
    <location>
        <begin position="273"/>
        <end position="283"/>
    </location>
</feature>
<dbReference type="InterPro" id="IPR001849">
    <property type="entry name" value="PH_domain"/>
</dbReference>
<feature type="region of interest" description="Disordered" evidence="1">
    <location>
        <begin position="608"/>
        <end position="649"/>
    </location>
</feature>
<organism evidence="3 4">
    <name type="scientific">Ameiurus melas</name>
    <name type="common">Black bullhead</name>
    <name type="synonym">Silurus melas</name>
    <dbReference type="NCBI Taxonomy" id="219545"/>
    <lineage>
        <taxon>Eukaryota</taxon>
        <taxon>Metazoa</taxon>
        <taxon>Chordata</taxon>
        <taxon>Craniata</taxon>
        <taxon>Vertebrata</taxon>
        <taxon>Euteleostomi</taxon>
        <taxon>Actinopterygii</taxon>
        <taxon>Neopterygii</taxon>
        <taxon>Teleostei</taxon>
        <taxon>Ostariophysi</taxon>
        <taxon>Siluriformes</taxon>
        <taxon>Ictaluridae</taxon>
        <taxon>Ameiurus</taxon>
    </lineage>
</organism>
<dbReference type="PANTHER" id="PTHR15871">
    <property type="entry name" value="PH DOMAIN-CONTAINING PROTEIN"/>
    <property type="match status" value="1"/>
</dbReference>
<dbReference type="Proteomes" id="UP000593565">
    <property type="component" value="Unassembled WGS sequence"/>
</dbReference>
<evidence type="ECO:0000313" key="4">
    <source>
        <dbReference type="Proteomes" id="UP000593565"/>
    </source>
</evidence>
<gene>
    <name evidence="3" type="ORF">AMELA_G00135290</name>
</gene>
<reference evidence="3 4" key="1">
    <citation type="submission" date="2020-02" db="EMBL/GenBank/DDBJ databases">
        <title>A chromosome-scale genome assembly of the black bullhead catfish (Ameiurus melas).</title>
        <authorList>
            <person name="Wen M."/>
            <person name="Zham M."/>
            <person name="Cabau C."/>
            <person name="Klopp C."/>
            <person name="Donnadieu C."/>
            <person name="Roques C."/>
            <person name="Bouchez O."/>
            <person name="Lampietro C."/>
            <person name="Jouanno E."/>
            <person name="Herpin A."/>
            <person name="Louis A."/>
            <person name="Berthelot C."/>
            <person name="Parey E."/>
            <person name="Roest-Crollius H."/>
            <person name="Braasch I."/>
            <person name="Postlethwait J."/>
            <person name="Robinson-Rechavi M."/>
            <person name="Echchiki A."/>
            <person name="Begum T."/>
            <person name="Montfort J."/>
            <person name="Schartl M."/>
            <person name="Bobe J."/>
            <person name="Guiguen Y."/>
        </authorList>
    </citation>
    <scope>NUCLEOTIDE SEQUENCE [LARGE SCALE GENOMIC DNA]</scope>
    <source>
        <strain evidence="3">M_S1</strain>
        <tissue evidence="3">Blood</tissue>
    </source>
</reference>
<feature type="compositionally biased region" description="Polar residues" evidence="1">
    <location>
        <begin position="410"/>
        <end position="424"/>
    </location>
</feature>
<evidence type="ECO:0000313" key="3">
    <source>
        <dbReference type="EMBL" id="KAF4083030.1"/>
    </source>
</evidence>
<dbReference type="InterPro" id="IPR043448">
    <property type="entry name" value="PKHO1/2"/>
</dbReference>
<feature type="region of interest" description="Disordered" evidence="1">
    <location>
        <begin position="194"/>
        <end position="472"/>
    </location>
</feature>
<sequence>MGDDVKDESAKPKETTFNGKAGWLKKSSGKFLGSYKDRYIQLDKTEIAVYENEDLQKCVERLDLENYDKCHELRSPFKKKYRLILIRAPKSANKVYDVKLQAQNQEEKEDWIKALSDAINRAKNKIFDEVKVDESLSLDHVTRSRPKGNRGRRPPTRIHMKEAASMSSDGLLRLDLDTVDSMPNGAHILMDGADEEAKVAPSKSFDDIPEEAAGEDTEPPKKVLKPPMPPSKENKPSERHDSESKEDEPAPEKKILMPPMPPSKEQKPSQSAEEEKGSEEKTVVKPPMPPSKENKPKVSAIGDNSEDAASDNGESKAETTPGKSSPVQDETDVPETIHPPSPPCEDMKPKQALSLSDKEVLSEDDEGFPSKEDEAELSKTEDKPFKLLNNVPKPQGVMWDSPSSPEEKSSVGQNANKSAQSVVTTIKVEPAKPATELKLTPHSTPEPVKKSAAPPAPPKKKPLKPPVKMEDQAVQDQPVVSAIAAFPVTVSSSVEKVSENVPLDETKPVDQEPEEKRKIIILSLSNSGASEDLDDVSGVEAEVKSIDSGQLSAEDSESSEQVTPSTDKLQSSLEVLNGVTSEEELETPDSKVQKMEDPLSAILTVELEATTDDSSPVTAESRCTPQIASPASSLNSSLKKRSASTGDLLEDMKGLQSKVSMELEETEELLGKIAPRGSPEAGQDSEGVTDPEILLAKAMEKLRKADQFLKEAKSFKEQENKSNRISL</sequence>
<dbReference type="SUPFAM" id="SSF50729">
    <property type="entry name" value="PH domain-like"/>
    <property type="match status" value="1"/>
</dbReference>
<evidence type="ECO:0000256" key="1">
    <source>
        <dbReference type="SAM" id="MobiDB-lite"/>
    </source>
</evidence>
<dbReference type="SMART" id="SM00233">
    <property type="entry name" value="PH"/>
    <property type="match status" value="1"/>
</dbReference>
<dbReference type="PANTHER" id="PTHR15871:SF2">
    <property type="entry name" value="PLECKSTRIN HOMOLOGY DOMAIN-CONTAINING FAMILY O MEMBER 2"/>
    <property type="match status" value="1"/>
</dbReference>
<dbReference type="GO" id="GO:0071888">
    <property type="term" value="P:macrophage apoptotic process"/>
    <property type="evidence" value="ECO:0007669"/>
    <property type="project" value="TreeGrafter"/>
</dbReference>